<evidence type="ECO:0000313" key="2">
    <source>
        <dbReference type="Proteomes" id="UP001056120"/>
    </source>
</evidence>
<dbReference type="EMBL" id="CM042039">
    <property type="protein sequence ID" value="KAI3725213.1"/>
    <property type="molecule type" value="Genomic_DNA"/>
</dbReference>
<dbReference type="Proteomes" id="UP001056120">
    <property type="component" value="Linkage Group LG22"/>
</dbReference>
<proteinExistence type="predicted"/>
<organism evidence="1 2">
    <name type="scientific">Smallanthus sonchifolius</name>
    <dbReference type="NCBI Taxonomy" id="185202"/>
    <lineage>
        <taxon>Eukaryota</taxon>
        <taxon>Viridiplantae</taxon>
        <taxon>Streptophyta</taxon>
        <taxon>Embryophyta</taxon>
        <taxon>Tracheophyta</taxon>
        <taxon>Spermatophyta</taxon>
        <taxon>Magnoliopsida</taxon>
        <taxon>eudicotyledons</taxon>
        <taxon>Gunneridae</taxon>
        <taxon>Pentapetalae</taxon>
        <taxon>asterids</taxon>
        <taxon>campanulids</taxon>
        <taxon>Asterales</taxon>
        <taxon>Asteraceae</taxon>
        <taxon>Asteroideae</taxon>
        <taxon>Heliantheae alliance</taxon>
        <taxon>Millerieae</taxon>
        <taxon>Smallanthus</taxon>
    </lineage>
</organism>
<evidence type="ECO:0000313" key="1">
    <source>
        <dbReference type="EMBL" id="KAI3725213.1"/>
    </source>
</evidence>
<reference evidence="2" key="1">
    <citation type="journal article" date="2022" name="Mol. Ecol. Resour.">
        <title>The genomes of chicory, endive, great burdock and yacon provide insights into Asteraceae palaeo-polyploidization history and plant inulin production.</title>
        <authorList>
            <person name="Fan W."/>
            <person name="Wang S."/>
            <person name="Wang H."/>
            <person name="Wang A."/>
            <person name="Jiang F."/>
            <person name="Liu H."/>
            <person name="Zhao H."/>
            <person name="Xu D."/>
            <person name="Zhang Y."/>
        </authorList>
    </citation>
    <scope>NUCLEOTIDE SEQUENCE [LARGE SCALE GENOMIC DNA]</scope>
    <source>
        <strain evidence="2">cv. Yunnan</strain>
    </source>
</reference>
<gene>
    <name evidence="1" type="ORF">L1987_64991</name>
</gene>
<sequence length="201" mass="23075">MLLITISDEDQSLLLTGIAKATLPLTTFCCNSDTSHAERILLVQTIKDKNAILPNHDMWKNRMESFFCYQEYGMWRSIKDGPYVPMVASADSGGPSVPKEPSKYSDEDIKKMEVDLKALGAIQMCLPNEVFHNFGEHKTAKELWEALDKMFAGSEEVKENRRDILKQQYENFVWKEGESLTMLYNRYTYLVGELQCSKVKL</sequence>
<name>A0ACB9BTF5_9ASTR</name>
<reference evidence="1 2" key="2">
    <citation type="journal article" date="2022" name="Mol. Ecol. Resour.">
        <title>The genomes of chicory, endive, great burdock and yacon provide insights into Asteraceae paleo-polyploidization history and plant inulin production.</title>
        <authorList>
            <person name="Fan W."/>
            <person name="Wang S."/>
            <person name="Wang H."/>
            <person name="Wang A."/>
            <person name="Jiang F."/>
            <person name="Liu H."/>
            <person name="Zhao H."/>
            <person name="Xu D."/>
            <person name="Zhang Y."/>
        </authorList>
    </citation>
    <scope>NUCLEOTIDE SEQUENCE [LARGE SCALE GENOMIC DNA]</scope>
    <source>
        <strain evidence="2">cv. Yunnan</strain>
        <tissue evidence="1">Leaves</tissue>
    </source>
</reference>
<comment type="caution">
    <text evidence="1">The sequence shown here is derived from an EMBL/GenBank/DDBJ whole genome shotgun (WGS) entry which is preliminary data.</text>
</comment>
<protein>
    <submittedName>
        <fullName evidence="1">Uncharacterized protein</fullName>
    </submittedName>
</protein>
<accession>A0ACB9BTF5</accession>
<keyword evidence="2" id="KW-1185">Reference proteome</keyword>